<evidence type="ECO:0000313" key="6">
    <source>
        <dbReference type="Proteomes" id="UP000676336"/>
    </source>
</evidence>
<protein>
    <submittedName>
        <fullName evidence="2">Uncharacterized protein</fullName>
    </submittedName>
</protein>
<evidence type="ECO:0000313" key="1">
    <source>
        <dbReference type="EMBL" id="CAF4602444.1"/>
    </source>
</evidence>
<dbReference type="EMBL" id="CAJOBI010105653">
    <property type="protein sequence ID" value="CAF4609030.1"/>
    <property type="molecule type" value="Genomic_DNA"/>
</dbReference>
<dbReference type="Proteomes" id="UP000681967">
    <property type="component" value="Unassembled WGS sequence"/>
</dbReference>
<proteinExistence type="predicted"/>
<feature type="non-terminal residue" evidence="2">
    <location>
        <position position="1"/>
    </location>
</feature>
<dbReference type="Proteomes" id="UP000676336">
    <property type="component" value="Unassembled WGS sequence"/>
</dbReference>
<dbReference type="EMBL" id="CAJOBI010149046">
    <property type="protein sequence ID" value="CAF4802926.1"/>
    <property type="molecule type" value="Genomic_DNA"/>
</dbReference>
<dbReference type="EMBL" id="CAJOBJ010197862">
    <property type="protein sequence ID" value="CAF4974374.1"/>
    <property type="molecule type" value="Genomic_DNA"/>
</dbReference>
<reference evidence="2" key="1">
    <citation type="submission" date="2021-02" db="EMBL/GenBank/DDBJ databases">
        <authorList>
            <person name="Nowell W R."/>
        </authorList>
    </citation>
    <scope>NUCLEOTIDE SEQUENCE</scope>
</reference>
<evidence type="ECO:0000313" key="5">
    <source>
        <dbReference type="EMBL" id="CAF4974374.1"/>
    </source>
</evidence>
<accession>A0A8S2Z8E7</accession>
<sequence>PSTQQRPTIQGNFNIVRNARLCIEHITDFINYTTKREPGFNDYCY</sequence>
<dbReference type="Proteomes" id="UP000681720">
    <property type="component" value="Unassembled WGS sequence"/>
</dbReference>
<dbReference type="AlphaFoldDB" id="A0A8S2Z8E7"/>
<gene>
    <name evidence="3" type="ORF">BYL167_LOCUS47563</name>
    <name evidence="1" type="ORF">GIL414_LOCUS38989</name>
    <name evidence="5" type="ORF">GIL414_LOCUS55618</name>
    <name evidence="2" type="ORF">SMN809_LOCUS39399</name>
    <name evidence="4" type="ORF">SMN809_LOCUS47257</name>
</gene>
<evidence type="ECO:0000313" key="4">
    <source>
        <dbReference type="EMBL" id="CAF4802926.1"/>
    </source>
</evidence>
<dbReference type="EMBL" id="CAJOBJ010104405">
    <property type="protein sequence ID" value="CAF4602444.1"/>
    <property type="molecule type" value="Genomic_DNA"/>
</dbReference>
<comment type="caution">
    <text evidence="2">The sequence shown here is derived from an EMBL/GenBank/DDBJ whole genome shotgun (WGS) entry which is preliminary data.</text>
</comment>
<evidence type="ECO:0000313" key="2">
    <source>
        <dbReference type="EMBL" id="CAF4609030.1"/>
    </source>
</evidence>
<dbReference type="EMBL" id="CAJOBH010137038">
    <property type="protein sequence ID" value="CAF4787088.1"/>
    <property type="molecule type" value="Genomic_DNA"/>
</dbReference>
<name>A0A8S2Z8E7_9BILA</name>
<evidence type="ECO:0000313" key="3">
    <source>
        <dbReference type="EMBL" id="CAF4787088.1"/>
    </source>
</evidence>
<organism evidence="2 6">
    <name type="scientific">Rotaria magnacalcarata</name>
    <dbReference type="NCBI Taxonomy" id="392030"/>
    <lineage>
        <taxon>Eukaryota</taxon>
        <taxon>Metazoa</taxon>
        <taxon>Spiralia</taxon>
        <taxon>Gnathifera</taxon>
        <taxon>Rotifera</taxon>
        <taxon>Eurotatoria</taxon>
        <taxon>Bdelloidea</taxon>
        <taxon>Philodinida</taxon>
        <taxon>Philodinidae</taxon>
        <taxon>Rotaria</taxon>
    </lineage>
</organism>